<dbReference type="CDD" id="cd09917">
    <property type="entry name" value="F-box_SF"/>
    <property type="match status" value="1"/>
</dbReference>
<organism evidence="2 3">
    <name type="scientific">Aspergillus campestris (strain IBT 28561)</name>
    <dbReference type="NCBI Taxonomy" id="1392248"/>
    <lineage>
        <taxon>Eukaryota</taxon>
        <taxon>Fungi</taxon>
        <taxon>Dikarya</taxon>
        <taxon>Ascomycota</taxon>
        <taxon>Pezizomycotina</taxon>
        <taxon>Eurotiomycetes</taxon>
        <taxon>Eurotiomycetidae</taxon>
        <taxon>Eurotiales</taxon>
        <taxon>Aspergillaceae</taxon>
        <taxon>Aspergillus</taxon>
        <taxon>Aspergillus subgen. Circumdati</taxon>
    </lineage>
</organism>
<dbReference type="InterPro" id="IPR001810">
    <property type="entry name" value="F-box_dom"/>
</dbReference>
<proteinExistence type="predicted"/>
<comment type="caution">
    <text evidence="2">The sequence shown here is derived from an EMBL/GenBank/DDBJ whole genome shotgun (WGS) entry which is preliminary data.</text>
</comment>
<sequence>MSSLSQLVLHVKKARAALQRRRKSESKKNHNPFRNSAFPTVSSTSVLNRVNIVPTSSPWDVLPVEVQIKIFTQCGIRDFVPLKLVCQSFNQLLTAHEQLIARHYLRQRRHGTLPSPIDSERTYTRNPEDDVVLLSDLFPPAKSAKGGHLYTFRYIYSLQRRQNLCSRLCYYIADRVMDRFVHREPVYMRTLFPSRGERSNFVRRGTARIMFHLMPLMFYVLYFLEAYSLARREHTNTLLRDFEAGRLPVPIPPDIGKSMYRELQTKIVQSPPFTDTPTLISANHCMSLLVCYLQYTVPPDETTTVPDDSWIGSLLTVSPFVRIVEYFSAEIGDGGSQRMQRKDFMHNFHHDITLNEQDKIKSLVFQKAPNEHLHNSLQDVWFDIVRKELASRGVGPHDAERIMVREDLPILFGCEECRESVGWQA</sequence>
<dbReference type="InterPro" id="IPR036047">
    <property type="entry name" value="F-box-like_dom_sf"/>
</dbReference>
<dbReference type="VEuPathDB" id="FungiDB:P168DRAFT_308471"/>
<evidence type="ECO:0000259" key="1">
    <source>
        <dbReference type="PROSITE" id="PS50181"/>
    </source>
</evidence>
<dbReference type="Gene3D" id="1.20.1280.50">
    <property type="match status" value="1"/>
</dbReference>
<dbReference type="SUPFAM" id="SSF81383">
    <property type="entry name" value="F-box domain"/>
    <property type="match status" value="1"/>
</dbReference>
<keyword evidence="3" id="KW-1185">Reference proteome</keyword>
<dbReference type="AlphaFoldDB" id="A0A2I1DF44"/>
<gene>
    <name evidence="2" type="ORF">P168DRAFT_308471</name>
</gene>
<protein>
    <submittedName>
        <fullName evidence="2">F-box domain protein</fullName>
    </submittedName>
</protein>
<dbReference type="PROSITE" id="PS50181">
    <property type="entry name" value="FBOX"/>
    <property type="match status" value="1"/>
</dbReference>
<dbReference type="RefSeq" id="XP_024697072.1">
    <property type="nucleotide sequence ID" value="XM_024839198.1"/>
</dbReference>
<name>A0A2I1DF44_ASPC2</name>
<accession>A0A2I1DF44</accession>
<dbReference type="GeneID" id="36546722"/>
<evidence type="ECO:0000313" key="3">
    <source>
        <dbReference type="Proteomes" id="UP000234254"/>
    </source>
</evidence>
<evidence type="ECO:0000313" key="2">
    <source>
        <dbReference type="EMBL" id="PKY08478.1"/>
    </source>
</evidence>
<feature type="domain" description="F-box" evidence="1">
    <location>
        <begin position="56"/>
        <end position="103"/>
    </location>
</feature>
<dbReference type="EMBL" id="MSFM01000001">
    <property type="protein sequence ID" value="PKY08478.1"/>
    <property type="molecule type" value="Genomic_DNA"/>
</dbReference>
<reference evidence="2" key="1">
    <citation type="submission" date="2016-12" db="EMBL/GenBank/DDBJ databases">
        <title>The genomes of Aspergillus section Nigri reveals drivers in fungal speciation.</title>
        <authorList>
            <consortium name="DOE Joint Genome Institute"/>
            <person name="Vesth T.C."/>
            <person name="Nybo J."/>
            <person name="Theobald S."/>
            <person name="Brandl J."/>
            <person name="Frisvad J.C."/>
            <person name="Nielsen K.F."/>
            <person name="Lyhne E.K."/>
            <person name="Kogle M.E."/>
            <person name="Kuo A."/>
            <person name="Riley R."/>
            <person name="Clum A."/>
            <person name="Nolan M."/>
            <person name="Lipzen A."/>
            <person name="Salamov A."/>
            <person name="Henrissat B."/>
            <person name="Wiebenga A."/>
            <person name="De vries R.P."/>
            <person name="Grigoriev I.V."/>
            <person name="Mortensen U.H."/>
            <person name="Andersen M.R."/>
            <person name="Baker S.E."/>
        </authorList>
    </citation>
    <scope>NUCLEOTIDE SEQUENCE</scope>
    <source>
        <strain evidence="2">IBT 28561</strain>
    </source>
</reference>
<dbReference type="Proteomes" id="UP000234254">
    <property type="component" value="Unassembled WGS sequence"/>
</dbReference>
<dbReference type="OrthoDB" id="8864979at2759"/>